<gene>
    <name evidence="2" type="ORF">PGH07_06850</name>
</gene>
<protein>
    <submittedName>
        <fullName evidence="2">Uncharacterized protein</fullName>
    </submittedName>
</protein>
<proteinExistence type="predicted"/>
<reference evidence="2" key="1">
    <citation type="submission" date="2023-01" db="EMBL/GenBank/DDBJ databases">
        <title>Sulfurovum sp. zt1-1 genome assembly.</title>
        <authorList>
            <person name="Wang J."/>
        </authorList>
    </citation>
    <scope>NUCLEOTIDE SEQUENCE</scope>
    <source>
        <strain evidence="2">Zt1-1</strain>
    </source>
</reference>
<keyword evidence="3" id="KW-1185">Reference proteome</keyword>
<evidence type="ECO:0000256" key="1">
    <source>
        <dbReference type="SAM" id="Coils"/>
    </source>
</evidence>
<feature type="coiled-coil region" evidence="1">
    <location>
        <begin position="3"/>
        <end position="30"/>
    </location>
</feature>
<dbReference type="RefSeq" id="WP_289413615.1">
    <property type="nucleotide sequence ID" value="NZ_JAQIBD010000002.1"/>
</dbReference>
<keyword evidence="1" id="KW-0175">Coiled coil</keyword>
<name>A0ABT7QYP3_9BACT</name>
<accession>A0ABT7QYP3</accession>
<dbReference type="EMBL" id="JAQIBD010000002">
    <property type="protein sequence ID" value="MDM5271891.1"/>
    <property type="molecule type" value="Genomic_DNA"/>
</dbReference>
<dbReference type="Proteomes" id="UP001169069">
    <property type="component" value="Unassembled WGS sequence"/>
</dbReference>
<evidence type="ECO:0000313" key="2">
    <source>
        <dbReference type="EMBL" id="MDM5271891.1"/>
    </source>
</evidence>
<sequence>MFEKELNEFIKKSKESLEKVEKNVESYRESMNQDISGFWGNLKNEFGQINTKLSDAGQKLSDAGQQLSDTSQKLQLQGTLGLMEARDQLERIKGTSEEFIKKVTTNTTQDLDIAKLHAHLAQMDAADLWKEKESQMTSLYNESKVEFEKLAKKAGKEINDILLKLTDIR</sequence>
<organism evidence="2 3">
    <name type="scientific">Sulfurovum zhangzhouensis</name>
    <dbReference type="NCBI Taxonomy" id="3019067"/>
    <lineage>
        <taxon>Bacteria</taxon>
        <taxon>Pseudomonadati</taxon>
        <taxon>Campylobacterota</taxon>
        <taxon>Epsilonproteobacteria</taxon>
        <taxon>Campylobacterales</taxon>
        <taxon>Sulfurovaceae</taxon>
        <taxon>Sulfurovum</taxon>
    </lineage>
</organism>
<evidence type="ECO:0000313" key="3">
    <source>
        <dbReference type="Proteomes" id="UP001169069"/>
    </source>
</evidence>
<comment type="caution">
    <text evidence="2">The sequence shown here is derived from an EMBL/GenBank/DDBJ whole genome shotgun (WGS) entry which is preliminary data.</text>
</comment>